<organism evidence="1">
    <name type="scientific">Ceratitis capitata</name>
    <name type="common">Mediterranean fruit fly</name>
    <name type="synonym">Tephritis capitata</name>
    <dbReference type="NCBI Taxonomy" id="7213"/>
    <lineage>
        <taxon>Eukaryota</taxon>
        <taxon>Metazoa</taxon>
        <taxon>Ecdysozoa</taxon>
        <taxon>Arthropoda</taxon>
        <taxon>Hexapoda</taxon>
        <taxon>Insecta</taxon>
        <taxon>Pterygota</taxon>
        <taxon>Neoptera</taxon>
        <taxon>Endopterygota</taxon>
        <taxon>Diptera</taxon>
        <taxon>Brachycera</taxon>
        <taxon>Muscomorpha</taxon>
        <taxon>Tephritoidea</taxon>
        <taxon>Tephritidae</taxon>
        <taxon>Ceratitis</taxon>
        <taxon>Ceratitis</taxon>
    </lineage>
</organism>
<dbReference type="AlphaFoldDB" id="W8BR52"/>
<dbReference type="PANTHER" id="PTHR47331:SF6">
    <property type="entry name" value="DOUBLECORTIN DOMAIN-CONTAINING PROTEIN"/>
    <property type="match status" value="1"/>
</dbReference>
<sequence>MYIGQNRTVLAWINADHRRYKQFVAFRVSEILELTDAKEWRWVPTNENVADEATKWHGEPDFSNNSRWFRGPSFLYRPRDEWPAPDKHHSAPTEELRPQFIGAHNSKSDQIQVVPEILRFSTWNRLLQATAMALFCSRVWLNVIRKYQSVGDVPSTEDFRNAERLLWKKAQYDSFKDSIASREADKAVNKSSNIFKLSPYLDDYRVLRINGRVKIMGRADQVLLPSNHYITHLIINHFHVKYHHGSLETGLLDHKTSYNGQQNSTELPSL</sequence>
<dbReference type="PANTHER" id="PTHR47331">
    <property type="entry name" value="PHD-TYPE DOMAIN-CONTAINING PROTEIN"/>
    <property type="match status" value="1"/>
</dbReference>
<name>W8BR52_CERCA</name>
<dbReference type="EMBL" id="GAMC01005008">
    <property type="protein sequence ID" value="JAC01548.1"/>
    <property type="molecule type" value="mRNA"/>
</dbReference>
<proteinExistence type="evidence at transcript level"/>
<evidence type="ECO:0000313" key="1">
    <source>
        <dbReference type="EMBL" id="JAC01548.1"/>
    </source>
</evidence>
<accession>W8BR52</accession>
<reference evidence="1" key="2">
    <citation type="journal article" date="2014" name="BMC Genomics">
        <title>A genomic perspective to assessing quality of mass-reared SIT flies used in Mediterranean fruit fly (Ceratitis capitata) eradication in California.</title>
        <authorList>
            <person name="Calla B."/>
            <person name="Hall B."/>
            <person name="Hou S."/>
            <person name="Geib S.M."/>
        </authorList>
    </citation>
    <scope>NUCLEOTIDE SEQUENCE</scope>
</reference>
<reference evidence="1" key="1">
    <citation type="submission" date="2013-07" db="EMBL/GenBank/DDBJ databases">
        <authorList>
            <person name="Geib S."/>
        </authorList>
    </citation>
    <scope>NUCLEOTIDE SEQUENCE</scope>
</reference>
<protein>
    <submittedName>
        <fullName evidence="1">Uncharacterized protein</fullName>
    </submittedName>
</protein>